<dbReference type="SUPFAM" id="SSF48008">
    <property type="entry name" value="GntR ligand-binding domain-like"/>
    <property type="match status" value="1"/>
</dbReference>
<dbReference type="InterPro" id="IPR000524">
    <property type="entry name" value="Tscrpt_reg_HTH_GntR"/>
</dbReference>
<dbReference type="Gene3D" id="1.20.120.530">
    <property type="entry name" value="GntR ligand-binding domain-like"/>
    <property type="match status" value="1"/>
</dbReference>
<gene>
    <name evidence="5" type="ORF">JCM9140_1960</name>
</gene>
<dbReference type="GO" id="GO:0003700">
    <property type="term" value="F:DNA-binding transcription factor activity"/>
    <property type="evidence" value="ECO:0007669"/>
    <property type="project" value="InterPro"/>
</dbReference>
<dbReference type="SMART" id="SM00895">
    <property type="entry name" value="FCD"/>
    <property type="match status" value="1"/>
</dbReference>
<dbReference type="EMBL" id="BAUT01000016">
    <property type="protein sequence ID" value="GAE25937.1"/>
    <property type="molecule type" value="Genomic_DNA"/>
</dbReference>
<comment type="caution">
    <text evidence="5">The sequence shown here is derived from an EMBL/GenBank/DDBJ whole genome shotgun (WGS) entry which is preliminary data.</text>
</comment>
<dbReference type="Proteomes" id="UP000018890">
    <property type="component" value="Unassembled WGS sequence"/>
</dbReference>
<dbReference type="InterPro" id="IPR008920">
    <property type="entry name" value="TF_FadR/GntR_C"/>
</dbReference>
<evidence type="ECO:0000256" key="3">
    <source>
        <dbReference type="ARBA" id="ARBA00023163"/>
    </source>
</evidence>
<dbReference type="SUPFAM" id="SSF46785">
    <property type="entry name" value="Winged helix' DNA-binding domain"/>
    <property type="match status" value="1"/>
</dbReference>
<keyword evidence="6" id="KW-1185">Reference proteome</keyword>
<evidence type="ECO:0000256" key="1">
    <source>
        <dbReference type="ARBA" id="ARBA00023015"/>
    </source>
</evidence>
<dbReference type="AlphaFoldDB" id="W4Q1U9"/>
<dbReference type="InterPro" id="IPR036390">
    <property type="entry name" value="WH_DNA-bd_sf"/>
</dbReference>
<keyword evidence="1" id="KW-0805">Transcription regulation</keyword>
<dbReference type="Pfam" id="PF00392">
    <property type="entry name" value="GntR"/>
    <property type="match status" value="1"/>
</dbReference>
<dbReference type="RefSeq" id="WP_052002147.1">
    <property type="nucleotide sequence ID" value="NZ_BAUT01000016.1"/>
</dbReference>
<dbReference type="Pfam" id="PF07729">
    <property type="entry name" value="FCD"/>
    <property type="match status" value="1"/>
</dbReference>
<organism evidence="5 6">
    <name type="scientific">Halalkalibacter wakoensis JCM 9140</name>
    <dbReference type="NCBI Taxonomy" id="1236970"/>
    <lineage>
        <taxon>Bacteria</taxon>
        <taxon>Bacillati</taxon>
        <taxon>Bacillota</taxon>
        <taxon>Bacilli</taxon>
        <taxon>Bacillales</taxon>
        <taxon>Bacillaceae</taxon>
        <taxon>Halalkalibacter</taxon>
    </lineage>
</organism>
<proteinExistence type="predicted"/>
<evidence type="ECO:0000256" key="2">
    <source>
        <dbReference type="ARBA" id="ARBA00023125"/>
    </source>
</evidence>
<reference evidence="5" key="1">
    <citation type="journal article" date="2014" name="Genome Announc.">
        <title>Draft Genome Sequences of Three Alkaliphilic Bacillus Strains, Bacillus wakoensis JCM 9140T, Bacillus akibai JCM 9157T, and Bacillus hemicellulosilyticus JCM 9152T.</title>
        <authorList>
            <person name="Yuki M."/>
            <person name="Oshima K."/>
            <person name="Suda W."/>
            <person name="Oshida Y."/>
            <person name="Kitamura K."/>
            <person name="Iida T."/>
            <person name="Hattori M."/>
            <person name="Ohkuma M."/>
        </authorList>
    </citation>
    <scope>NUCLEOTIDE SEQUENCE [LARGE SCALE GENOMIC DNA]</scope>
    <source>
        <strain evidence="5">JCM 9140</strain>
    </source>
</reference>
<dbReference type="CDD" id="cd07377">
    <property type="entry name" value="WHTH_GntR"/>
    <property type="match status" value="1"/>
</dbReference>
<name>W4Q1U9_9BACI</name>
<dbReference type="PROSITE" id="PS50949">
    <property type="entry name" value="HTH_GNTR"/>
    <property type="match status" value="1"/>
</dbReference>
<protein>
    <submittedName>
        <fullName evidence="5">Transcriptional regulator</fullName>
    </submittedName>
</protein>
<keyword evidence="3" id="KW-0804">Transcription</keyword>
<dbReference type="GO" id="GO:0003677">
    <property type="term" value="F:DNA binding"/>
    <property type="evidence" value="ECO:0007669"/>
    <property type="project" value="UniProtKB-KW"/>
</dbReference>
<keyword evidence="2" id="KW-0238">DNA-binding</keyword>
<accession>W4Q1U9</accession>
<feature type="domain" description="HTH gntR-type" evidence="4">
    <location>
        <begin position="4"/>
        <end position="72"/>
    </location>
</feature>
<dbReference type="InterPro" id="IPR036388">
    <property type="entry name" value="WH-like_DNA-bd_sf"/>
</dbReference>
<sequence>MGPKNLSEQLLHDIGLEIVQGNLSPGEILPKVETLSEMKGVSRTVVREALKGLTARRLVESSTRVGTVVREKNEWLWWDPDIISWASRSNDSRNFLLQLSEVRLAIEPAAVRLAARNATDEDILLIKKSYERLENSLGDEEEWARADFEFHDSILLASRNVLMISLVKTLHNGLVQSRQTTIKVLKKYQEKNNHGKTEDALLMHKAVMEAICSRDEALAYEKMLHLLLSVVQLIEDLEASK</sequence>
<dbReference type="Gene3D" id="1.10.10.10">
    <property type="entry name" value="Winged helix-like DNA-binding domain superfamily/Winged helix DNA-binding domain"/>
    <property type="match status" value="1"/>
</dbReference>
<dbReference type="SMART" id="SM00345">
    <property type="entry name" value="HTH_GNTR"/>
    <property type="match status" value="1"/>
</dbReference>
<evidence type="ECO:0000313" key="6">
    <source>
        <dbReference type="Proteomes" id="UP000018890"/>
    </source>
</evidence>
<dbReference type="InterPro" id="IPR011711">
    <property type="entry name" value="GntR_C"/>
</dbReference>
<dbReference type="PRINTS" id="PR00035">
    <property type="entry name" value="HTHGNTR"/>
</dbReference>
<evidence type="ECO:0000259" key="4">
    <source>
        <dbReference type="PROSITE" id="PS50949"/>
    </source>
</evidence>
<evidence type="ECO:0000313" key="5">
    <source>
        <dbReference type="EMBL" id="GAE25937.1"/>
    </source>
</evidence>
<dbReference type="PANTHER" id="PTHR43537:SF44">
    <property type="entry name" value="GNTR FAMILY REGULATORY PROTEIN"/>
    <property type="match status" value="1"/>
</dbReference>
<dbReference type="OrthoDB" id="9782299at2"/>
<dbReference type="PANTHER" id="PTHR43537">
    <property type="entry name" value="TRANSCRIPTIONAL REGULATOR, GNTR FAMILY"/>
    <property type="match status" value="1"/>
</dbReference>
<dbReference type="STRING" id="1236970.JCM9140_1960"/>